<accession>A0ABP8DMU7</accession>
<evidence type="ECO:0000313" key="3">
    <source>
        <dbReference type="Proteomes" id="UP001500620"/>
    </source>
</evidence>
<evidence type="ECO:0000313" key="2">
    <source>
        <dbReference type="EMBL" id="GAA4259814.1"/>
    </source>
</evidence>
<proteinExistence type="predicted"/>
<dbReference type="PANTHER" id="PTHR43388">
    <property type="entry name" value="HYDROGENASE MATURATION FACTOR HOXX"/>
    <property type="match status" value="1"/>
</dbReference>
<dbReference type="Proteomes" id="UP001500620">
    <property type="component" value="Unassembled WGS sequence"/>
</dbReference>
<dbReference type="InterPro" id="IPR047180">
    <property type="entry name" value="HoxX-like"/>
</dbReference>
<protein>
    <submittedName>
        <fullName evidence="2">Uncharacterized protein</fullName>
    </submittedName>
</protein>
<dbReference type="EMBL" id="BAABAT010000037">
    <property type="protein sequence ID" value="GAA4259814.1"/>
    <property type="molecule type" value="Genomic_DNA"/>
</dbReference>
<dbReference type="PANTHER" id="PTHR43388:SF1">
    <property type="entry name" value="HYDROGENASE MATURATION FACTOR HOXX"/>
    <property type="match status" value="1"/>
</dbReference>
<gene>
    <name evidence="2" type="ORF">GCM10022255_085990</name>
</gene>
<organism evidence="2 3">
    <name type="scientific">Dactylosporangium darangshiense</name>
    <dbReference type="NCBI Taxonomy" id="579108"/>
    <lineage>
        <taxon>Bacteria</taxon>
        <taxon>Bacillati</taxon>
        <taxon>Actinomycetota</taxon>
        <taxon>Actinomycetes</taxon>
        <taxon>Micromonosporales</taxon>
        <taxon>Micromonosporaceae</taxon>
        <taxon>Dactylosporangium</taxon>
    </lineage>
</organism>
<sequence>MRVLFIVSAFNGLSQRAWCALRAAGHDVTVEFAIDDNTMIAGAHLTDPDIIICPYLKDRVPDRSTGRQRPAGPLPLRRGQGADHTA</sequence>
<comment type="caution">
    <text evidence="2">The sequence shown here is derived from an EMBL/GenBank/DDBJ whole genome shotgun (WGS) entry which is preliminary data.</text>
</comment>
<name>A0ABP8DMU7_9ACTN</name>
<evidence type="ECO:0000256" key="1">
    <source>
        <dbReference type="SAM" id="MobiDB-lite"/>
    </source>
</evidence>
<feature type="region of interest" description="Disordered" evidence="1">
    <location>
        <begin position="60"/>
        <end position="86"/>
    </location>
</feature>
<reference evidence="3" key="1">
    <citation type="journal article" date="2019" name="Int. J. Syst. Evol. Microbiol.">
        <title>The Global Catalogue of Microorganisms (GCM) 10K type strain sequencing project: providing services to taxonomists for standard genome sequencing and annotation.</title>
        <authorList>
            <consortium name="The Broad Institute Genomics Platform"/>
            <consortium name="The Broad Institute Genome Sequencing Center for Infectious Disease"/>
            <person name="Wu L."/>
            <person name="Ma J."/>
        </authorList>
    </citation>
    <scope>NUCLEOTIDE SEQUENCE [LARGE SCALE GENOMIC DNA]</scope>
    <source>
        <strain evidence="3">JCM 17441</strain>
    </source>
</reference>
<keyword evidence="3" id="KW-1185">Reference proteome</keyword>
<dbReference type="RefSeq" id="WP_345136720.1">
    <property type="nucleotide sequence ID" value="NZ_BAABAT010000037.1"/>
</dbReference>